<dbReference type="AlphaFoldDB" id="A0A0W4ZWV3"/>
<sequence length="774" mass="91467">MPQIPLIHFPKKRTDDLDWIQPLKQFIKTTSTDENQYTNECFILNKLRQDIQETSMDLTSRDMLYKYYGQLELLGLRFPIDEKNVRVLFKWYCAFTNKPISQYSLAYEKACVMFNIAATLSAIGATQDRSEEDGLKKAYHSFQSSAGVFEYINTNFLHAPSVDLEKDTIQSLYEIMLAQAQEILCEKQINKSKKPNMISKLSAQTSWYYENIISRISVNVQKRIFKKYWLQLFEIKKKFYKSIAHLNKALVNEENDMYGEALTHLAIAKKQSHEASKLSSSLLLSIPNSDKLKIDSMSYFDNIIKSFYIQIQEKENRLTHDNDYIYHQPIVNEKCLKPLEKLSMVKATPIQEIYTNQNIQELIGQDIFHKFIPLSIHESVSLYSEEKAKLIRKELEKCENAESKLITTLDRLKLPKALKQYKYDDCTMFEELSKIPEEIIELSEILFHQENEFKISHLFNNLSNLKEKISRNLNETEFILEEEERESETMRKKYMHRWTQSSSSSLTQLMRKELVLYKENFASYTKSDSRLISEYQSFAQKMNILIEGEKTIKNFYEQEIKKVIHENFNKNLLDIDDFNDIQNKVNEIENMLKKLSIIKRERQTTLKDLKEKISNDDISNILILKKIKPNAEKQFFSSELEKYKHHETRLSETIYHQDQILQNLLSVFEDLQHISSKSPGQKWTKMNETNTNISNDFKEIYKKYCNIKSEILHTISLYEDLKELSNVLLINAKKFVNCRRNEGANILFRIKEIPQIKEKTLNEQLEKLDINYRV</sequence>
<dbReference type="EMBL" id="LFWA01000001">
    <property type="protein sequence ID" value="KTW32835.1"/>
    <property type="molecule type" value="Genomic_DNA"/>
</dbReference>
<dbReference type="SMART" id="SM01041">
    <property type="entry name" value="BRO1"/>
    <property type="match status" value="1"/>
</dbReference>
<feature type="coiled-coil region" evidence="6">
    <location>
        <begin position="466"/>
        <end position="493"/>
    </location>
</feature>
<evidence type="ECO:0000313" key="9">
    <source>
        <dbReference type="Proteomes" id="UP000053447"/>
    </source>
</evidence>
<dbReference type="Proteomes" id="UP000053447">
    <property type="component" value="Unassembled WGS sequence"/>
</dbReference>
<evidence type="ECO:0000256" key="2">
    <source>
        <dbReference type="ARBA" id="ARBA00004496"/>
    </source>
</evidence>
<dbReference type="InterPro" id="IPR004328">
    <property type="entry name" value="BRO1_dom"/>
</dbReference>
<proteinExistence type="predicted"/>
<name>A0A0W4ZWV3_PNEJ7</name>
<evidence type="ECO:0000256" key="1">
    <source>
        <dbReference type="ARBA" id="ARBA00004177"/>
    </source>
</evidence>
<keyword evidence="9" id="KW-1185">Reference proteome</keyword>
<keyword evidence="6" id="KW-0175">Coiled coil</keyword>
<keyword evidence="3" id="KW-0963">Cytoplasm</keyword>
<reference evidence="9" key="1">
    <citation type="journal article" date="2016" name="Nat. Commun.">
        <title>Genome analysis of three Pneumocystis species reveals adaptation mechanisms to life exclusively in mammalian hosts.</title>
        <authorList>
            <person name="Ma L."/>
            <person name="Chen Z."/>
            <person name="Huang D.W."/>
            <person name="Kutty G."/>
            <person name="Ishihara M."/>
            <person name="Wang H."/>
            <person name="Abouelleil A."/>
            <person name="Bishop L."/>
            <person name="Davey E."/>
            <person name="Deng R."/>
            <person name="Deng X."/>
            <person name="Fan L."/>
            <person name="Fantoni G."/>
            <person name="Fitzgerald M."/>
            <person name="Gogineni E."/>
            <person name="Goldberg J.M."/>
            <person name="Handley G."/>
            <person name="Hu X."/>
            <person name="Huber C."/>
            <person name="Jiao X."/>
            <person name="Jones K."/>
            <person name="Levin J.Z."/>
            <person name="Liu Y."/>
            <person name="Macdonald P."/>
            <person name="Melnikov A."/>
            <person name="Raley C."/>
            <person name="Sassi M."/>
            <person name="Sherman B.T."/>
            <person name="Song X."/>
            <person name="Sykes S."/>
            <person name="Tran B."/>
            <person name="Walsh L."/>
            <person name="Xia Y."/>
            <person name="Yang J."/>
            <person name="Young S."/>
            <person name="Zeng Q."/>
            <person name="Zheng X."/>
            <person name="Stephens R."/>
            <person name="Nusbaum C."/>
            <person name="Birren B.W."/>
            <person name="Azadi P."/>
            <person name="Lempicki R.A."/>
            <person name="Cuomo C.A."/>
            <person name="Kovacs J.A."/>
        </authorList>
    </citation>
    <scope>NUCLEOTIDE SEQUENCE [LARGE SCALE GENOMIC DNA]</scope>
    <source>
        <strain evidence="9">RU7</strain>
    </source>
</reference>
<dbReference type="VEuPathDB" id="FungiDB:T551_00320"/>
<evidence type="ECO:0000256" key="6">
    <source>
        <dbReference type="SAM" id="Coils"/>
    </source>
</evidence>
<dbReference type="PANTHER" id="PTHR23030">
    <property type="entry name" value="PCD6 INTERACTING PROTEIN-RELATED"/>
    <property type="match status" value="1"/>
</dbReference>
<dbReference type="RefSeq" id="XP_018231527.1">
    <property type="nucleotide sequence ID" value="XM_018372587.1"/>
</dbReference>
<comment type="subcellular location">
    <subcellularLocation>
        <location evidence="2">Cytoplasm</location>
    </subcellularLocation>
    <subcellularLocation>
        <location evidence="1">Endosome</location>
    </subcellularLocation>
</comment>
<keyword evidence="4" id="KW-0967">Endosome</keyword>
<gene>
    <name evidence="8" type="ORF">T551_00320</name>
</gene>
<comment type="caution">
    <text evidence="8">The sequence shown here is derived from an EMBL/GenBank/DDBJ whole genome shotgun (WGS) entry which is preliminary data.</text>
</comment>
<organism evidence="8 9">
    <name type="scientific">Pneumocystis jirovecii (strain RU7)</name>
    <name type="common">Human pneumocystis pneumonia agent</name>
    <dbReference type="NCBI Taxonomy" id="1408657"/>
    <lineage>
        <taxon>Eukaryota</taxon>
        <taxon>Fungi</taxon>
        <taxon>Dikarya</taxon>
        <taxon>Ascomycota</taxon>
        <taxon>Taphrinomycotina</taxon>
        <taxon>Pneumocystomycetes</taxon>
        <taxon>Pneumocystaceae</taxon>
        <taxon>Pneumocystis</taxon>
    </lineage>
</organism>
<dbReference type="OrthoDB" id="2141925at2759"/>
<evidence type="ECO:0000256" key="5">
    <source>
        <dbReference type="ARBA" id="ARBA00041284"/>
    </source>
</evidence>
<dbReference type="eggNOG" id="KOG2220">
    <property type="taxonomic scope" value="Eukaryota"/>
</dbReference>
<dbReference type="Gene3D" id="1.20.120.560">
    <property type="entry name" value="alix/aip1 in complex with the ypdl late domain"/>
    <property type="match status" value="1"/>
</dbReference>
<feature type="domain" description="BRO1" evidence="7">
    <location>
        <begin position="5"/>
        <end position="405"/>
    </location>
</feature>
<dbReference type="InterPro" id="IPR025304">
    <property type="entry name" value="ALIX_V_dom"/>
</dbReference>
<dbReference type="Pfam" id="PF03097">
    <property type="entry name" value="BRO1"/>
    <property type="match status" value="1"/>
</dbReference>
<dbReference type="InterPro" id="IPR038499">
    <property type="entry name" value="BRO1_sf"/>
</dbReference>
<dbReference type="Gene3D" id="1.25.40.280">
    <property type="entry name" value="alix/aip1 like domains"/>
    <property type="match status" value="1"/>
</dbReference>
<dbReference type="GeneID" id="28938842"/>
<dbReference type="Pfam" id="PF13949">
    <property type="entry name" value="ALIX_LYPXL_bnd"/>
    <property type="match status" value="1"/>
</dbReference>
<dbReference type="STRING" id="1408657.A0A0W4ZWV3"/>
<protein>
    <recommendedName>
        <fullName evidence="5">BRO domain-containing protein 1</fullName>
    </recommendedName>
</protein>
<dbReference type="Gene3D" id="1.20.140.50">
    <property type="entry name" value="alix/aip1 like domains"/>
    <property type="match status" value="1"/>
</dbReference>
<dbReference type="GO" id="GO:0043328">
    <property type="term" value="P:protein transport to vacuole involved in ubiquitin-dependent protein catabolic process via the multivesicular body sorting pathway"/>
    <property type="evidence" value="ECO:0007669"/>
    <property type="project" value="TreeGrafter"/>
</dbReference>
<dbReference type="PROSITE" id="PS51180">
    <property type="entry name" value="BRO1"/>
    <property type="match status" value="1"/>
</dbReference>
<evidence type="ECO:0000259" key="7">
    <source>
        <dbReference type="PROSITE" id="PS51180"/>
    </source>
</evidence>
<dbReference type="PANTHER" id="PTHR23030:SF30">
    <property type="entry name" value="TYROSINE-PROTEIN PHOSPHATASE NON-RECEPTOR TYPE 23"/>
    <property type="match status" value="1"/>
</dbReference>
<dbReference type="GO" id="GO:0005768">
    <property type="term" value="C:endosome"/>
    <property type="evidence" value="ECO:0007669"/>
    <property type="project" value="UniProtKB-SubCell"/>
</dbReference>
<accession>A0A0W4ZWV3</accession>
<evidence type="ECO:0000256" key="4">
    <source>
        <dbReference type="ARBA" id="ARBA00022753"/>
    </source>
</evidence>
<evidence type="ECO:0000313" key="8">
    <source>
        <dbReference type="EMBL" id="KTW32835.1"/>
    </source>
</evidence>
<evidence type="ECO:0000256" key="3">
    <source>
        <dbReference type="ARBA" id="ARBA00022490"/>
    </source>
</evidence>